<keyword evidence="1" id="KW-0732">Signal</keyword>
<organism evidence="2 3">
    <name type="scientific">Flammeovirga pectinis</name>
    <dbReference type="NCBI Taxonomy" id="2494373"/>
    <lineage>
        <taxon>Bacteria</taxon>
        <taxon>Pseudomonadati</taxon>
        <taxon>Bacteroidota</taxon>
        <taxon>Cytophagia</taxon>
        <taxon>Cytophagales</taxon>
        <taxon>Flammeovirgaceae</taxon>
        <taxon>Flammeovirga</taxon>
    </lineage>
</organism>
<dbReference type="SUPFAM" id="SSF51445">
    <property type="entry name" value="(Trans)glycosidases"/>
    <property type="match status" value="1"/>
</dbReference>
<dbReference type="KEGG" id="fll:EI427_22855"/>
<protein>
    <recommendedName>
        <fullName evidence="4">Beta-agarase</fullName>
    </recommendedName>
</protein>
<dbReference type="Proteomes" id="UP000267268">
    <property type="component" value="Chromosome 2"/>
</dbReference>
<evidence type="ECO:0008006" key="4">
    <source>
        <dbReference type="Google" id="ProtNLM"/>
    </source>
</evidence>
<evidence type="ECO:0000256" key="1">
    <source>
        <dbReference type="SAM" id="SignalP"/>
    </source>
</evidence>
<sequence>MKNCYFTLLLLFTALVSNAQADQIFDLYDFTKRADAKQITISGDATSEIKSSGYQITTAKDGSSVMKVTGDWDLHEWLYIAIILENKTEEIVRFEPIIKGELTSDFKAPLPLKNIGWLNPGETRVFDCILQPDVSTRTTTYADMNANFPEMQGMPAGVSFTNSFDLAHTKSIEIYFPVADFERVVTVKAIELYKHAFPENFEKNHMTFFPFIDEYGQYKYDTWNGKIKNDKQLEEDIKTEDEDLAKHKGSEEWTKYGGYKLGPKLKVTGHFYTTKVQDKWWLVDPEGFLFWSNGVNGAADLSVNSQTSDKDLYFEYLPMHTDSTFGEFWDGSNYNFGHANIKRKYGEYNPQKYANRSMDRMKSWGLNTMGAWSYDEAYNLLEDKKTPYTVAVISEAPELVAGFPDIYNHHWEKNLHKEIKHRSHKIKKDPFFIGWFVDDELKWHTPEKLVTLILQNDSHSHGKKHYLQHLQKAGEDVISFNKVTGKSFNSWKEVMSSREELNLSGYSELNNKFYAITAHKYFKTVKKYITELAPESLYLGCRWNVQSEHRHNLNVSIGAKYIDILSFNQFDDEIYPNTFPTLAGIDKPYIISEFNFGSLDSGKFSPGLSASSDQRNRGEKYKNYVESAMRDNNCVGAHWFMWGNAATTGTSKLGENANCGILTETDQPYYKLIDYMRDVNYSMYQYRYSNKEQNKTKQELK</sequence>
<dbReference type="OrthoDB" id="9760450at2"/>
<dbReference type="EMBL" id="CP034563">
    <property type="protein sequence ID" value="AZQ65062.1"/>
    <property type="molecule type" value="Genomic_DNA"/>
</dbReference>
<accession>A0A3S9PAG1</accession>
<keyword evidence="3" id="KW-1185">Reference proteome</keyword>
<name>A0A3S9PAG1_9BACT</name>
<dbReference type="InterPro" id="IPR017853">
    <property type="entry name" value="GH"/>
</dbReference>
<dbReference type="Gene3D" id="3.20.20.80">
    <property type="entry name" value="Glycosidases"/>
    <property type="match status" value="1"/>
</dbReference>
<evidence type="ECO:0000313" key="2">
    <source>
        <dbReference type="EMBL" id="AZQ65062.1"/>
    </source>
</evidence>
<dbReference type="RefSeq" id="WP_126619407.1">
    <property type="nucleotide sequence ID" value="NZ_CP034563.1"/>
</dbReference>
<evidence type="ECO:0000313" key="3">
    <source>
        <dbReference type="Proteomes" id="UP000267268"/>
    </source>
</evidence>
<reference evidence="2 3" key="1">
    <citation type="submission" date="2018-12" db="EMBL/GenBank/DDBJ databases">
        <title>Flammeovirga pectinis sp. nov., isolated from the gut of the Korean scallop, Patinopecten yessoensis.</title>
        <authorList>
            <person name="Bae J.-W."/>
            <person name="Jeong Y.-S."/>
            <person name="Kang W."/>
        </authorList>
    </citation>
    <scope>NUCLEOTIDE SEQUENCE [LARGE SCALE GENOMIC DNA]</scope>
    <source>
        <strain evidence="2 3">L12M1</strain>
    </source>
</reference>
<feature type="chain" id="PRO_5018975005" description="Beta-agarase" evidence="1">
    <location>
        <begin position="22"/>
        <end position="701"/>
    </location>
</feature>
<gene>
    <name evidence="2" type="ORF">EI427_22855</name>
</gene>
<dbReference type="AlphaFoldDB" id="A0A3S9PAG1"/>
<proteinExistence type="predicted"/>
<feature type="signal peptide" evidence="1">
    <location>
        <begin position="1"/>
        <end position="21"/>
    </location>
</feature>